<proteinExistence type="predicted"/>
<reference evidence="1" key="2">
    <citation type="submission" date="2022-03" db="EMBL/GenBank/DDBJ databases">
        <title>Draft title - Genomic analysis of global carrot germplasm unveils the trajectory of domestication and the origin of high carotenoid orange carrot.</title>
        <authorList>
            <person name="Iorizzo M."/>
            <person name="Ellison S."/>
            <person name="Senalik D."/>
            <person name="Macko-Podgorni A."/>
            <person name="Grzebelus D."/>
            <person name="Bostan H."/>
            <person name="Rolling W."/>
            <person name="Curaba J."/>
            <person name="Simon P."/>
        </authorList>
    </citation>
    <scope>NUCLEOTIDE SEQUENCE</scope>
    <source>
        <tissue evidence="1">Leaf</tissue>
    </source>
</reference>
<name>A0A164URD0_DAUCS</name>
<organism evidence="1 2">
    <name type="scientific">Daucus carota subsp. sativus</name>
    <name type="common">Carrot</name>
    <dbReference type="NCBI Taxonomy" id="79200"/>
    <lineage>
        <taxon>Eukaryota</taxon>
        <taxon>Viridiplantae</taxon>
        <taxon>Streptophyta</taxon>
        <taxon>Embryophyta</taxon>
        <taxon>Tracheophyta</taxon>
        <taxon>Spermatophyta</taxon>
        <taxon>Magnoliopsida</taxon>
        <taxon>eudicotyledons</taxon>
        <taxon>Gunneridae</taxon>
        <taxon>Pentapetalae</taxon>
        <taxon>asterids</taxon>
        <taxon>campanulids</taxon>
        <taxon>Apiales</taxon>
        <taxon>Apiaceae</taxon>
        <taxon>Apioideae</taxon>
        <taxon>Scandiceae</taxon>
        <taxon>Daucinae</taxon>
        <taxon>Daucus</taxon>
        <taxon>Daucus sect. Daucus</taxon>
    </lineage>
</organism>
<evidence type="ECO:0000313" key="1">
    <source>
        <dbReference type="EMBL" id="WOH10741.1"/>
    </source>
</evidence>
<protein>
    <submittedName>
        <fullName evidence="1">Uncharacterized protein</fullName>
    </submittedName>
</protein>
<dbReference type="AlphaFoldDB" id="A0A164URD0"/>
<dbReference type="Proteomes" id="UP000077755">
    <property type="component" value="Chromosome 7"/>
</dbReference>
<keyword evidence="2" id="KW-1185">Reference proteome</keyword>
<sequence length="59" mass="6760">MINGRATKFDNLKELGLCPLGSYNLCQISNAIYLIRCFPSLRRFLAILVRTKTYMSEAM</sequence>
<accession>A0A164URD0</accession>
<evidence type="ECO:0000313" key="2">
    <source>
        <dbReference type="Proteomes" id="UP000077755"/>
    </source>
</evidence>
<dbReference type="EMBL" id="CP093349">
    <property type="protein sequence ID" value="WOH10741.1"/>
    <property type="molecule type" value="Genomic_DNA"/>
</dbReference>
<dbReference type="Gramene" id="KZM89247">
    <property type="protein sequence ID" value="KZM89247"/>
    <property type="gene ID" value="DCAR_026322"/>
</dbReference>
<gene>
    <name evidence="1" type="ORF">DCAR_0730211</name>
</gene>
<reference evidence="1" key="1">
    <citation type="journal article" date="2016" name="Nat. Genet.">
        <title>A high-quality carrot genome assembly provides new insights into carotenoid accumulation and asterid genome evolution.</title>
        <authorList>
            <person name="Iorizzo M."/>
            <person name="Ellison S."/>
            <person name="Senalik D."/>
            <person name="Zeng P."/>
            <person name="Satapoomin P."/>
            <person name="Huang J."/>
            <person name="Bowman M."/>
            <person name="Iovene M."/>
            <person name="Sanseverino W."/>
            <person name="Cavagnaro P."/>
            <person name="Yildiz M."/>
            <person name="Macko-Podgorni A."/>
            <person name="Moranska E."/>
            <person name="Grzebelus E."/>
            <person name="Grzebelus D."/>
            <person name="Ashrafi H."/>
            <person name="Zheng Z."/>
            <person name="Cheng S."/>
            <person name="Spooner D."/>
            <person name="Van Deynze A."/>
            <person name="Simon P."/>
        </authorList>
    </citation>
    <scope>NUCLEOTIDE SEQUENCE</scope>
    <source>
        <tissue evidence="1">Leaf</tissue>
    </source>
</reference>